<dbReference type="RefSeq" id="XP_066918052.1">
    <property type="nucleotide sequence ID" value="XM_067061951.1"/>
</dbReference>
<evidence type="ECO:0000313" key="9">
    <source>
        <dbReference type="Proteomes" id="UP000594262"/>
    </source>
</evidence>
<feature type="transmembrane region" description="Helical" evidence="6">
    <location>
        <begin position="208"/>
        <end position="229"/>
    </location>
</feature>
<evidence type="ECO:0000256" key="3">
    <source>
        <dbReference type="ARBA" id="ARBA00022692"/>
    </source>
</evidence>
<feature type="transmembrane region" description="Helical" evidence="6">
    <location>
        <begin position="142"/>
        <end position="165"/>
    </location>
</feature>
<dbReference type="OrthoDB" id="515887at2759"/>
<dbReference type="InterPro" id="IPR024989">
    <property type="entry name" value="MFS_assoc_dom"/>
</dbReference>
<evidence type="ECO:0000256" key="5">
    <source>
        <dbReference type="ARBA" id="ARBA00023136"/>
    </source>
</evidence>
<evidence type="ECO:0000256" key="4">
    <source>
        <dbReference type="ARBA" id="ARBA00022989"/>
    </source>
</evidence>
<comment type="subcellular location">
    <subcellularLocation>
        <location evidence="1">Membrane</location>
        <topology evidence="1">Multi-pass membrane protein</topology>
    </subcellularLocation>
</comment>
<protein>
    <recommendedName>
        <fullName evidence="7">Major facilitator superfamily associated domain-containing protein</fullName>
    </recommendedName>
</protein>
<dbReference type="GeneID" id="136805364"/>
<keyword evidence="5 6" id="KW-0472">Membrane</keyword>
<keyword evidence="9" id="KW-1185">Reference proteome</keyword>
<feature type="transmembrane region" description="Helical" evidence="6">
    <location>
        <begin position="117"/>
        <end position="136"/>
    </location>
</feature>
<name>A0A7M5WSU0_9CNID</name>
<organism evidence="8 9">
    <name type="scientific">Clytia hemisphaerica</name>
    <dbReference type="NCBI Taxonomy" id="252671"/>
    <lineage>
        <taxon>Eukaryota</taxon>
        <taxon>Metazoa</taxon>
        <taxon>Cnidaria</taxon>
        <taxon>Hydrozoa</taxon>
        <taxon>Hydroidolina</taxon>
        <taxon>Leptothecata</taxon>
        <taxon>Obeliida</taxon>
        <taxon>Clytiidae</taxon>
        <taxon>Clytia</taxon>
    </lineage>
</organism>
<feature type="transmembrane region" description="Helical" evidence="6">
    <location>
        <begin position="90"/>
        <end position="110"/>
    </location>
</feature>
<dbReference type="EnsemblMetazoa" id="CLYHEMT011545.1">
    <property type="protein sequence ID" value="CLYHEMP011545.1"/>
    <property type="gene ID" value="CLYHEMG011545"/>
</dbReference>
<dbReference type="SUPFAM" id="SSF103473">
    <property type="entry name" value="MFS general substrate transporter"/>
    <property type="match status" value="1"/>
</dbReference>
<reference evidence="8" key="1">
    <citation type="submission" date="2021-01" db="UniProtKB">
        <authorList>
            <consortium name="EnsemblMetazoa"/>
        </authorList>
    </citation>
    <scope>IDENTIFICATION</scope>
</reference>
<evidence type="ECO:0000256" key="1">
    <source>
        <dbReference type="ARBA" id="ARBA00004141"/>
    </source>
</evidence>
<dbReference type="Gene3D" id="1.20.1250.20">
    <property type="entry name" value="MFS general substrate transporter like domains"/>
    <property type="match status" value="1"/>
</dbReference>
<dbReference type="InterPro" id="IPR036259">
    <property type="entry name" value="MFS_trans_sf"/>
</dbReference>
<dbReference type="GO" id="GO:0016020">
    <property type="term" value="C:membrane"/>
    <property type="evidence" value="ECO:0007669"/>
    <property type="project" value="UniProtKB-SubCell"/>
</dbReference>
<proteinExistence type="inferred from homology"/>
<feature type="domain" description="Major facilitator superfamily associated" evidence="7">
    <location>
        <begin position="19"/>
        <end position="211"/>
    </location>
</feature>
<evidence type="ECO:0000256" key="2">
    <source>
        <dbReference type="ARBA" id="ARBA00005241"/>
    </source>
</evidence>
<keyword evidence="4 6" id="KW-1133">Transmembrane helix</keyword>
<comment type="similarity">
    <text evidence="2">Belongs to the major facilitator superfamily. MFSD6 family.</text>
</comment>
<dbReference type="AlphaFoldDB" id="A0A7M5WSU0"/>
<accession>A0A7M5WSU0</accession>
<dbReference type="Proteomes" id="UP000594262">
    <property type="component" value="Unplaced"/>
</dbReference>
<keyword evidence="3 6" id="KW-0812">Transmembrane</keyword>
<feature type="transmembrane region" description="Helical" evidence="6">
    <location>
        <begin position="54"/>
        <end position="75"/>
    </location>
</feature>
<sequence length="256" mass="29046">MLTLLWLFQGLKIEVHDLKDSEEEAPLEEKGEKEKLGQPFRTVLFRTLFEEEMLVMVLTLFGIGCLMSELLYYSFPYLKDLKATTMDLNLYLIILAVGNFIGFLIIPKLVRLVKGPFPTIFILLIVLVLRFSLVAAFSNPKIISVVQILSIFDFPITETVSLEFVLKKSPKLVLTSMYGIINAVQYSLPECVGNTLGGYIYEKFGAKVLFYGCSVVAATLSLALVLWIVKRQIQETKRVREKNGQELTLVEKEYAL</sequence>
<dbReference type="Pfam" id="PF12832">
    <property type="entry name" value="MFS_1_like"/>
    <property type="match status" value="1"/>
</dbReference>
<dbReference type="InterPro" id="IPR051717">
    <property type="entry name" value="MFS_MFSD6"/>
</dbReference>
<dbReference type="PANTHER" id="PTHR16172">
    <property type="entry name" value="MAJOR FACILITATOR SUPERFAMILY DOMAIN-CONTAINING PROTEIN 6-LIKE"/>
    <property type="match status" value="1"/>
</dbReference>
<evidence type="ECO:0000256" key="6">
    <source>
        <dbReference type="SAM" id="Phobius"/>
    </source>
</evidence>
<evidence type="ECO:0000313" key="8">
    <source>
        <dbReference type="EnsemblMetazoa" id="CLYHEMP011545.1"/>
    </source>
</evidence>
<dbReference type="PANTHER" id="PTHR16172:SF2">
    <property type="entry name" value="MAJOR FACILITATOR SUPERFAMILY DOMAIN-CONTAINING PROTEIN 6"/>
    <property type="match status" value="1"/>
</dbReference>
<evidence type="ECO:0000259" key="7">
    <source>
        <dbReference type="Pfam" id="PF12832"/>
    </source>
</evidence>